<comment type="caution">
    <text evidence="1">The sequence shown here is derived from an EMBL/GenBank/DDBJ whole genome shotgun (WGS) entry which is preliminary data.</text>
</comment>
<dbReference type="Proteomes" id="UP000053024">
    <property type="component" value="Unassembled WGS sequence"/>
</dbReference>
<accession>A0A101SWC5</accession>
<gene>
    <name evidence="1" type="ORF">AQJ66_24505</name>
</gene>
<dbReference type="STRING" id="285568.AQJ66_24505"/>
<dbReference type="RefSeq" id="WP_061926292.1">
    <property type="nucleotide sequence ID" value="NZ_KQ948863.1"/>
</dbReference>
<dbReference type="AlphaFoldDB" id="A0A101SWC5"/>
<reference evidence="1 2" key="1">
    <citation type="submission" date="2015-10" db="EMBL/GenBank/DDBJ databases">
        <title>Draft genome sequence of Streptomyces bungoensis DSM 41781, type strain for the species Streptomyces bungoensis.</title>
        <authorList>
            <person name="Ruckert C."/>
            <person name="Winkler A."/>
            <person name="Kalinowski J."/>
            <person name="Kampfer P."/>
            <person name="Glaeser S."/>
        </authorList>
    </citation>
    <scope>NUCLEOTIDE SEQUENCE [LARGE SCALE GENOMIC DNA]</scope>
    <source>
        <strain evidence="1 2">DSM 41781</strain>
    </source>
</reference>
<dbReference type="EMBL" id="LMWX01000042">
    <property type="protein sequence ID" value="KUN81128.1"/>
    <property type="molecule type" value="Genomic_DNA"/>
</dbReference>
<evidence type="ECO:0000313" key="2">
    <source>
        <dbReference type="Proteomes" id="UP000053024"/>
    </source>
</evidence>
<keyword evidence="2" id="KW-1185">Reference proteome</keyword>
<sequence>MAGIAVVLDHTTSGALYDPKDPFNEAVAAFYVQASGGLGDLYAPVLSLTAGDAERPGLLGYVKGLRFIRIEAFDTDAAVTATELLRFGHSWAAVHAIHAARPSAAHPGGRYLLTLTPKAYAGTGVQAVHPDQ</sequence>
<name>A0A101SWC5_9ACTN</name>
<protein>
    <submittedName>
        <fullName evidence="1">Uncharacterized protein</fullName>
    </submittedName>
</protein>
<organism evidence="1 2">
    <name type="scientific">Streptomyces bungoensis</name>
    <dbReference type="NCBI Taxonomy" id="285568"/>
    <lineage>
        <taxon>Bacteria</taxon>
        <taxon>Bacillati</taxon>
        <taxon>Actinomycetota</taxon>
        <taxon>Actinomycetes</taxon>
        <taxon>Kitasatosporales</taxon>
        <taxon>Streptomycetaceae</taxon>
        <taxon>Streptomyces</taxon>
    </lineage>
</organism>
<proteinExistence type="predicted"/>
<evidence type="ECO:0000313" key="1">
    <source>
        <dbReference type="EMBL" id="KUN81128.1"/>
    </source>
</evidence>
<dbReference type="OrthoDB" id="4266136at2"/>